<organism evidence="1">
    <name type="scientific">Anopheles atroparvus</name>
    <name type="common">European mosquito</name>
    <dbReference type="NCBI Taxonomy" id="41427"/>
    <lineage>
        <taxon>Eukaryota</taxon>
        <taxon>Metazoa</taxon>
        <taxon>Ecdysozoa</taxon>
        <taxon>Arthropoda</taxon>
        <taxon>Hexapoda</taxon>
        <taxon>Insecta</taxon>
        <taxon>Pterygota</taxon>
        <taxon>Neoptera</taxon>
        <taxon>Endopterygota</taxon>
        <taxon>Diptera</taxon>
        <taxon>Nematocera</taxon>
        <taxon>Culicoidea</taxon>
        <taxon>Culicidae</taxon>
        <taxon>Anophelinae</taxon>
        <taxon>Anopheles</taxon>
    </lineage>
</organism>
<dbReference type="AlphaFoldDB" id="A0A182IWJ5"/>
<accession>A0A182IWJ5</accession>
<proteinExistence type="predicted"/>
<evidence type="ECO:0000313" key="1">
    <source>
        <dbReference type="EnsemblMetazoa" id="AATE006857-PA.1"/>
    </source>
</evidence>
<protein>
    <submittedName>
        <fullName evidence="1">Uncharacterized protein</fullName>
    </submittedName>
</protein>
<dbReference type="VEuPathDB" id="VectorBase:AATE006857"/>
<sequence length="221" mass="24453">MIKFNLAPASDAAKGPLLRHAVSYAFGVHCLVTKGELHLILAVAFSCAVRSSKPSHRAAVGTSIWPLEVPRPDVPGGSSYRSWWCFSRAPIRQEIASTNQLPFLEGPEKFTQRRPVQPALAEHLLQDLLPGLRGAALHEFPMCERPAEELEEVGRPRPSVLGASFDRSIEGLINGSKANSEHAEGRRFASTINQGRDEGRRQRRIPPPYNQGTKTYVKEQQ</sequence>
<dbReference type="EnsemblMetazoa" id="AATE006857-RA">
    <property type="protein sequence ID" value="AATE006857-PA.1"/>
    <property type="gene ID" value="AATE006857"/>
</dbReference>
<name>A0A182IWJ5_ANOAO</name>
<reference evidence="1" key="1">
    <citation type="submission" date="2022-08" db="UniProtKB">
        <authorList>
            <consortium name="EnsemblMetazoa"/>
        </authorList>
    </citation>
    <scope>IDENTIFICATION</scope>
    <source>
        <strain evidence="1">EBRO</strain>
    </source>
</reference>